<dbReference type="InterPro" id="IPR010979">
    <property type="entry name" value="Ribosomal_uS13-like_H2TH"/>
</dbReference>
<dbReference type="InterPro" id="IPR015886">
    <property type="entry name" value="H2TH_FPG"/>
</dbReference>
<dbReference type="InterPro" id="IPR012319">
    <property type="entry name" value="FPG_cat"/>
</dbReference>
<evidence type="ECO:0000256" key="3">
    <source>
        <dbReference type="ARBA" id="ARBA00009409"/>
    </source>
</evidence>
<keyword evidence="6 15" id="KW-0863">Zinc-finger</keyword>
<comment type="catalytic activity">
    <reaction evidence="1">
        <text>Hydrolysis of DNA containing ring-opened 7-methylguanine residues, releasing 2,6-diamino-4-hydroxy-5-(N-methyl)formamidopyrimidine.</text>
        <dbReference type="EC" id="3.2.2.23"/>
    </reaction>
</comment>
<keyword evidence="9" id="KW-0238">DNA-binding</keyword>
<comment type="caution">
    <text evidence="18">The sequence shown here is derived from an EMBL/GenBank/DDBJ whole genome shotgun (WGS) entry which is preliminary data.</text>
</comment>
<dbReference type="InterPro" id="IPR015887">
    <property type="entry name" value="DNA_glyclase_Znf_dom_DNA_BS"/>
</dbReference>
<evidence type="ECO:0000256" key="1">
    <source>
        <dbReference type="ARBA" id="ARBA00001668"/>
    </source>
</evidence>
<comment type="similarity">
    <text evidence="3">Belongs to the FPG family.</text>
</comment>
<evidence type="ECO:0000256" key="4">
    <source>
        <dbReference type="ARBA" id="ARBA00022723"/>
    </source>
</evidence>
<organism evidence="18 19">
    <name type="scientific">Phytoactinopolyspora halophila</name>
    <dbReference type="NCBI Taxonomy" id="1981511"/>
    <lineage>
        <taxon>Bacteria</taxon>
        <taxon>Bacillati</taxon>
        <taxon>Actinomycetota</taxon>
        <taxon>Actinomycetes</taxon>
        <taxon>Jiangellales</taxon>
        <taxon>Jiangellaceae</taxon>
        <taxon>Phytoactinopolyspora</taxon>
    </lineage>
</organism>
<dbReference type="PROSITE" id="PS51066">
    <property type="entry name" value="ZF_FPG_2"/>
    <property type="match status" value="1"/>
</dbReference>
<evidence type="ECO:0000256" key="6">
    <source>
        <dbReference type="ARBA" id="ARBA00022771"/>
    </source>
</evidence>
<name>A0A329QG64_9ACTN</name>
<comment type="cofactor">
    <cofactor evidence="2">
        <name>Zn(2+)</name>
        <dbReference type="ChEBI" id="CHEBI:29105"/>
    </cofactor>
</comment>
<dbReference type="SUPFAM" id="SSF46946">
    <property type="entry name" value="S13-like H2TH domain"/>
    <property type="match status" value="1"/>
</dbReference>
<evidence type="ECO:0000256" key="11">
    <source>
        <dbReference type="ARBA" id="ARBA00023239"/>
    </source>
</evidence>
<evidence type="ECO:0000259" key="16">
    <source>
        <dbReference type="PROSITE" id="PS51066"/>
    </source>
</evidence>
<keyword evidence="7" id="KW-0378">Hydrolase</keyword>
<evidence type="ECO:0000256" key="8">
    <source>
        <dbReference type="ARBA" id="ARBA00022833"/>
    </source>
</evidence>
<keyword evidence="4" id="KW-0479">Metal-binding</keyword>
<keyword evidence="8" id="KW-0862">Zinc</keyword>
<dbReference type="Pfam" id="PF01149">
    <property type="entry name" value="Fapy_DNA_glyco"/>
    <property type="match status" value="1"/>
</dbReference>
<feature type="domain" description="FPG-type" evidence="16">
    <location>
        <begin position="234"/>
        <end position="267"/>
    </location>
</feature>
<dbReference type="Gene3D" id="3.20.190.10">
    <property type="entry name" value="MutM-like, N-terminal"/>
    <property type="match status" value="1"/>
</dbReference>
<dbReference type="SUPFAM" id="SSF57716">
    <property type="entry name" value="Glucocorticoid receptor-like (DNA-binding domain)"/>
    <property type="match status" value="1"/>
</dbReference>
<dbReference type="PROSITE" id="PS51068">
    <property type="entry name" value="FPG_CAT"/>
    <property type="match status" value="1"/>
</dbReference>
<evidence type="ECO:0000256" key="7">
    <source>
        <dbReference type="ARBA" id="ARBA00022801"/>
    </source>
</evidence>
<dbReference type="GO" id="GO:0140078">
    <property type="term" value="F:class I DNA-(apurinic or apyrimidinic site) endonuclease activity"/>
    <property type="evidence" value="ECO:0007669"/>
    <property type="project" value="UniProtKB-EC"/>
</dbReference>
<dbReference type="PANTHER" id="PTHR22993:SF9">
    <property type="entry name" value="FORMAMIDOPYRIMIDINE-DNA GLYCOSYLASE"/>
    <property type="match status" value="1"/>
</dbReference>
<dbReference type="EMBL" id="QMIG01000023">
    <property type="protein sequence ID" value="RAW10951.1"/>
    <property type="molecule type" value="Genomic_DNA"/>
</dbReference>
<dbReference type="InterPro" id="IPR000214">
    <property type="entry name" value="Znf_DNA_glyclase/AP_lyase"/>
</dbReference>
<dbReference type="InterPro" id="IPR035937">
    <property type="entry name" value="FPG_N"/>
</dbReference>
<dbReference type="GO" id="GO:0008270">
    <property type="term" value="F:zinc ion binding"/>
    <property type="evidence" value="ECO:0007669"/>
    <property type="project" value="UniProtKB-KW"/>
</dbReference>
<gene>
    <name evidence="18" type="ORF">DPM12_17725</name>
</gene>
<dbReference type="OrthoDB" id="9800855at2"/>
<evidence type="ECO:0000313" key="18">
    <source>
        <dbReference type="EMBL" id="RAW10951.1"/>
    </source>
</evidence>
<dbReference type="SMART" id="SM01232">
    <property type="entry name" value="H2TH"/>
    <property type="match status" value="1"/>
</dbReference>
<keyword evidence="19" id="KW-1185">Reference proteome</keyword>
<dbReference type="Pfam" id="PF06831">
    <property type="entry name" value="H2TH"/>
    <property type="match status" value="1"/>
</dbReference>
<evidence type="ECO:0000256" key="15">
    <source>
        <dbReference type="PROSITE-ProRule" id="PRU00391"/>
    </source>
</evidence>
<evidence type="ECO:0000256" key="5">
    <source>
        <dbReference type="ARBA" id="ARBA00022763"/>
    </source>
</evidence>
<dbReference type="GO" id="GO:0003684">
    <property type="term" value="F:damaged DNA binding"/>
    <property type="evidence" value="ECO:0007669"/>
    <property type="project" value="InterPro"/>
</dbReference>
<dbReference type="PROSITE" id="PS01242">
    <property type="entry name" value="ZF_FPG_1"/>
    <property type="match status" value="1"/>
</dbReference>
<keyword evidence="11" id="KW-0456">Lyase</keyword>
<protein>
    <submittedName>
        <fullName evidence="18">Fpg/Nei family DNA glycosylase</fullName>
    </submittedName>
</protein>
<dbReference type="AlphaFoldDB" id="A0A329QG64"/>
<dbReference type="RefSeq" id="WP_112259692.1">
    <property type="nucleotide sequence ID" value="NZ_QMIG01000023.1"/>
</dbReference>
<dbReference type="SMART" id="SM00898">
    <property type="entry name" value="Fapy_DNA_glyco"/>
    <property type="match status" value="1"/>
</dbReference>
<dbReference type="GO" id="GO:0008534">
    <property type="term" value="F:oxidized purine nucleobase lesion DNA N-glycosylase activity"/>
    <property type="evidence" value="ECO:0007669"/>
    <property type="project" value="UniProtKB-EC"/>
</dbReference>
<dbReference type="Proteomes" id="UP000250462">
    <property type="component" value="Unassembled WGS sequence"/>
</dbReference>
<keyword evidence="10" id="KW-0234">DNA repair</keyword>
<feature type="domain" description="Formamidopyrimidine-DNA glycosylase catalytic" evidence="17">
    <location>
        <begin position="2"/>
        <end position="122"/>
    </location>
</feature>
<dbReference type="SUPFAM" id="SSF81624">
    <property type="entry name" value="N-terminal domain of MutM-like DNA repair proteins"/>
    <property type="match status" value="1"/>
</dbReference>
<keyword evidence="13" id="KW-0326">Glycosidase</keyword>
<evidence type="ECO:0000256" key="12">
    <source>
        <dbReference type="ARBA" id="ARBA00023268"/>
    </source>
</evidence>
<evidence type="ECO:0000256" key="2">
    <source>
        <dbReference type="ARBA" id="ARBA00001947"/>
    </source>
</evidence>
<proteinExistence type="inferred from homology"/>
<dbReference type="InterPro" id="IPR010663">
    <property type="entry name" value="Znf_FPG/IleRS"/>
</dbReference>
<evidence type="ECO:0000256" key="14">
    <source>
        <dbReference type="ARBA" id="ARBA00044632"/>
    </source>
</evidence>
<sequence>MPELPDVEGFRRVLAKAGGHRVDRVDVLDAGAIRGTSADTLRDAVHGHAFGTARRHGKWLICPIHVPGRKHRKADPSVIFHFGMTGELTWSQHDDGERHQHDRVAFVTGSGELRYRDMRKLHGIRLASDDHEVEVLLAGLGPDAADASRDQLRERAGSGQRRIKSALMDQATIAGLGNLLVDEILWRVHLHPSTLTRDLSDRDWRTLHRTMHATLRKAMSAGRVPDHSSWLTGHRDDRDGACPRCGNVLRHTRVGGRNTAWCPSCQPPGDHD</sequence>
<evidence type="ECO:0000313" key="19">
    <source>
        <dbReference type="Proteomes" id="UP000250462"/>
    </source>
</evidence>
<evidence type="ECO:0000259" key="17">
    <source>
        <dbReference type="PROSITE" id="PS51068"/>
    </source>
</evidence>
<accession>A0A329QG64</accession>
<comment type="catalytic activity">
    <reaction evidence="14">
        <text>2'-deoxyribonucleotide-(2'-deoxyribose 5'-phosphate)-2'-deoxyribonucleotide-DNA = a 3'-end 2'-deoxyribonucleotide-(2,3-dehydro-2,3-deoxyribose 5'-phosphate)-DNA + a 5'-end 5'-phospho-2'-deoxyribonucleoside-DNA + H(+)</text>
        <dbReference type="Rhea" id="RHEA:66592"/>
        <dbReference type="Rhea" id="RHEA-COMP:13180"/>
        <dbReference type="Rhea" id="RHEA-COMP:16897"/>
        <dbReference type="Rhea" id="RHEA-COMP:17067"/>
        <dbReference type="ChEBI" id="CHEBI:15378"/>
        <dbReference type="ChEBI" id="CHEBI:136412"/>
        <dbReference type="ChEBI" id="CHEBI:157695"/>
        <dbReference type="ChEBI" id="CHEBI:167181"/>
        <dbReference type="EC" id="4.2.99.18"/>
    </reaction>
</comment>
<evidence type="ECO:0000256" key="10">
    <source>
        <dbReference type="ARBA" id="ARBA00023204"/>
    </source>
</evidence>
<dbReference type="Pfam" id="PF06827">
    <property type="entry name" value="zf-FPG_IleRS"/>
    <property type="match status" value="1"/>
</dbReference>
<dbReference type="Gene3D" id="1.10.8.50">
    <property type="match status" value="1"/>
</dbReference>
<evidence type="ECO:0000256" key="9">
    <source>
        <dbReference type="ARBA" id="ARBA00023125"/>
    </source>
</evidence>
<keyword evidence="5" id="KW-0227">DNA damage</keyword>
<evidence type="ECO:0000256" key="13">
    <source>
        <dbReference type="ARBA" id="ARBA00023295"/>
    </source>
</evidence>
<dbReference type="PANTHER" id="PTHR22993">
    <property type="entry name" value="FORMAMIDOPYRIMIDINE-DNA GLYCOSYLASE"/>
    <property type="match status" value="1"/>
</dbReference>
<keyword evidence="12" id="KW-0511">Multifunctional enzyme</keyword>
<dbReference type="GO" id="GO:0006284">
    <property type="term" value="P:base-excision repair"/>
    <property type="evidence" value="ECO:0007669"/>
    <property type="project" value="InterPro"/>
</dbReference>
<reference evidence="18 19" key="1">
    <citation type="submission" date="2018-06" db="EMBL/GenBank/DDBJ databases">
        <title>Phytoactinopolyspora halophila sp. nov., a novel halophilic actinomycete isolated from a saline soil in China.</title>
        <authorList>
            <person name="Tang S.-K."/>
        </authorList>
    </citation>
    <scope>NUCLEOTIDE SEQUENCE [LARGE SCALE GENOMIC DNA]</scope>
    <source>
        <strain evidence="18 19">YIM 96934</strain>
    </source>
</reference>